<evidence type="ECO:0000313" key="16">
    <source>
        <dbReference type="Proteomes" id="UP000488956"/>
    </source>
</evidence>
<evidence type="ECO:0000313" key="2">
    <source>
        <dbReference type="EMBL" id="KAE9084401.1"/>
    </source>
</evidence>
<name>A0A6A3X414_9STRA</name>
<evidence type="ECO:0000313" key="6">
    <source>
        <dbReference type="EMBL" id="KAE9195844.1"/>
    </source>
</evidence>
<comment type="caution">
    <text evidence="5">The sequence shown here is derived from an EMBL/GenBank/DDBJ whole genome shotgun (WGS) entry which is preliminary data.</text>
</comment>
<dbReference type="Proteomes" id="UP000437068">
    <property type="component" value="Unassembled WGS sequence"/>
</dbReference>
<dbReference type="EMBL" id="QXGB01001379">
    <property type="protein sequence ID" value="KAE9191799.1"/>
    <property type="molecule type" value="Genomic_DNA"/>
</dbReference>
<gene>
    <name evidence="8" type="ORF">PF001_g3902</name>
    <name evidence="7" type="ORF">PF002_g5405</name>
    <name evidence="6" type="ORF">PF004_g20325</name>
    <name evidence="5" type="ORF">PF005_g18704</name>
    <name evidence="4" type="ORF">PF006_g20528</name>
    <name evidence="3" type="ORF">PF007_g21393</name>
    <name evidence="1" type="ORF">PF009_g20648</name>
    <name evidence="2" type="ORF">PF010_g20846</name>
</gene>
<evidence type="ECO:0000313" key="13">
    <source>
        <dbReference type="Proteomes" id="UP000440732"/>
    </source>
</evidence>
<dbReference type="Proteomes" id="UP000476176">
    <property type="component" value="Unassembled WGS sequence"/>
</dbReference>
<evidence type="ECO:0000313" key="9">
    <source>
        <dbReference type="Proteomes" id="UP000429523"/>
    </source>
</evidence>
<evidence type="ECO:0000313" key="8">
    <source>
        <dbReference type="EMBL" id="KAE9323471.1"/>
    </source>
</evidence>
<dbReference type="Proteomes" id="UP000440367">
    <property type="component" value="Unassembled WGS sequence"/>
</dbReference>
<dbReference type="EMBL" id="QXGD01000176">
    <property type="protein sequence ID" value="KAE9249222.1"/>
    <property type="molecule type" value="Genomic_DNA"/>
</dbReference>
<dbReference type="EMBL" id="QXGA01001797">
    <property type="protein sequence ID" value="KAE9110092.1"/>
    <property type="molecule type" value="Genomic_DNA"/>
</dbReference>
<organism evidence="5 10">
    <name type="scientific">Phytophthora fragariae</name>
    <dbReference type="NCBI Taxonomy" id="53985"/>
    <lineage>
        <taxon>Eukaryota</taxon>
        <taxon>Sar</taxon>
        <taxon>Stramenopiles</taxon>
        <taxon>Oomycota</taxon>
        <taxon>Peronosporomycetes</taxon>
        <taxon>Peronosporales</taxon>
        <taxon>Peronosporaceae</taxon>
        <taxon>Phytophthora</taxon>
    </lineage>
</organism>
<evidence type="ECO:0000313" key="7">
    <source>
        <dbReference type="EMBL" id="KAE9249222.1"/>
    </source>
</evidence>
<dbReference type="EMBL" id="QXGC01001800">
    <property type="protein sequence ID" value="KAE9195844.1"/>
    <property type="molecule type" value="Genomic_DNA"/>
</dbReference>
<keyword evidence="10" id="KW-1185">Reference proteome</keyword>
<evidence type="ECO:0000313" key="15">
    <source>
        <dbReference type="Proteomes" id="UP000476176"/>
    </source>
</evidence>
<dbReference type="Proteomes" id="UP000429523">
    <property type="component" value="Unassembled WGS sequence"/>
</dbReference>
<dbReference type="EMBL" id="QXFX01001812">
    <property type="protein sequence ID" value="KAE9084401.1"/>
    <property type="molecule type" value="Genomic_DNA"/>
</dbReference>
<evidence type="ECO:0000313" key="12">
    <source>
        <dbReference type="Proteomes" id="UP000440367"/>
    </source>
</evidence>
<dbReference type="OrthoDB" id="10284463at2759"/>
<proteinExistence type="predicted"/>
<dbReference type="Proteomes" id="UP000433483">
    <property type="component" value="Unassembled WGS sequence"/>
</dbReference>
<evidence type="ECO:0000313" key="5">
    <source>
        <dbReference type="EMBL" id="KAE9191799.1"/>
    </source>
</evidence>
<dbReference type="EMBL" id="QXFZ01001801">
    <property type="protein sequence ID" value="KAE9084763.1"/>
    <property type="molecule type" value="Genomic_DNA"/>
</dbReference>
<dbReference type="EMBL" id="QXGF01001553">
    <property type="protein sequence ID" value="KAE8929231.1"/>
    <property type="molecule type" value="Genomic_DNA"/>
</dbReference>
<sequence>MKLPLSYLSFCSSASTAKDIYIVLHQNTQECRGLLPGTQVFPTTAIDLQVYIGYDDCYT</sequence>
<evidence type="ECO:0000313" key="3">
    <source>
        <dbReference type="EMBL" id="KAE9084763.1"/>
    </source>
</evidence>
<accession>A0A6A3X414</accession>
<evidence type="ECO:0000313" key="11">
    <source>
        <dbReference type="Proteomes" id="UP000437068"/>
    </source>
</evidence>
<protein>
    <submittedName>
        <fullName evidence="5">Uncharacterized protein</fullName>
    </submittedName>
</protein>
<evidence type="ECO:0000313" key="1">
    <source>
        <dbReference type="EMBL" id="KAE8929231.1"/>
    </source>
</evidence>
<dbReference type="Proteomes" id="UP000488956">
    <property type="component" value="Unassembled WGS sequence"/>
</dbReference>
<evidence type="ECO:0000313" key="14">
    <source>
        <dbReference type="Proteomes" id="UP000441208"/>
    </source>
</evidence>
<dbReference type="AlphaFoldDB" id="A0A6A3X414"/>
<dbReference type="Proteomes" id="UP000441208">
    <property type="component" value="Unassembled WGS sequence"/>
</dbReference>
<reference evidence="9 10" key="1">
    <citation type="submission" date="2018-08" db="EMBL/GenBank/DDBJ databases">
        <title>Genomic investigation of the strawberry pathogen Phytophthora fragariae indicates pathogenicity is determined by transcriptional variation in three key races.</title>
        <authorList>
            <person name="Adams T.M."/>
            <person name="Armitage A.D."/>
            <person name="Sobczyk M.K."/>
            <person name="Bates H.J."/>
            <person name="Dunwell J.M."/>
            <person name="Nellist C.F."/>
            <person name="Harrison R.J."/>
        </authorList>
    </citation>
    <scope>NUCLEOTIDE SEQUENCE [LARGE SCALE GENOMIC DNA]</scope>
    <source>
        <strain evidence="8 11">A4</strain>
        <strain evidence="7 12">BC-1</strain>
        <strain evidence="6 15">BC-23</strain>
        <strain evidence="5 10">NOV-27</strain>
        <strain evidence="4 13">NOV-5</strain>
        <strain evidence="3 14">NOV-71</strain>
        <strain evidence="1 9">NOV-9</strain>
        <strain evidence="2 16">ONT-3</strain>
    </source>
</reference>
<dbReference type="Proteomes" id="UP000440732">
    <property type="component" value="Unassembled WGS sequence"/>
</dbReference>
<dbReference type="EMBL" id="QXGE01000128">
    <property type="protein sequence ID" value="KAE9323471.1"/>
    <property type="molecule type" value="Genomic_DNA"/>
</dbReference>
<evidence type="ECO:0000313" key="4">
    <source>
        <dbReference type="EMBL" id="KAE9110092.1"/>
    </source>
</evidence>
<evidence type="ECO:0000313" key="10">
    <source>
        <dbReference type="Proteomes" id="UP000433483"/>
    </source>
</evidence>